<dbReference type="PANTHER" id="PTHR12295">
    <property type="entry name" value="FURRY-RELATED"/>
    <property type="match status" value="1"/>
</dbReference>
<keyword evidence="3" id="KW-1185">Reference proteome</keyword>
<accession>A0ABR2K102</accession>
<feature type="compositionally biased region" description="Basic residues" evidence="1">
    <location>
        <begin position="875"/>
        <end position="887"/>
    </location>
</feature>
<feature type="compositionally biased region" description="Acidic residues" evidence="1">
    <location>
        <begin position="901"/>
        <end position="923"/>
    </location>
</feature>
<feature type="region of interest" description="Disordered" evidence="1">
    <location>
        <begin position="1235"/>
        <end position="1326"/>
    </location>
</feature>
<reference evidence="2 3" key="1">
    <citation type="submission" date="2024-04" db="EMBL/GenBank/DDBJ databases">
        <title>Tritrichomonas musculus Genome.</title>
        <authorList>
            <person name="Alves-Ferreira E."/>
            <person name="Grigg M."/>
            <person name="Lorenzi H."/>
            <person name="Galac M."/>
        </authorList>
    </citation>
    <scope>NUCLEOTIDE SEQUENCE [LARGE SCALE GENOMIC DNA]</scope>
    <source>
        <strain evidence="2 3">EAF2021</strain>
    </source>
</reference>
<evidence type="ECO:0000256" key="1">
    <source>
        <dbReference type="SAM" id="MobiDB-lite"/>
    </source>
</evidence>
<evidence type="ECO:0000313" key="3">
    <source>
        <dbReference type="Proteomes" id="UP001470230"/>
    </source>
</evidence>
<evidence type="ECO:0000313" key="2">
    <source>
        <dbReference type="EMBL" id="KAK8884147.1"/>
    </source>
</evidence>
<feature type="compositionally biased region" description="Low complexity" evidence="1">
    <location>
        <begin position="888"/>
        <end position="900"/>
    </location>
</feature>
<feature type="region of interest" description="Disordered" evidence="1">
    <location>
        <begin position="849"/>
        <end position="926"/>
    </location>
</feature>
<dbReference type="PANTHER" id="PTHR12295:SF30">
    <property type="entry name" value="PROTEIN FURRY"/>
    <property type="match status" value="1"/>
</dbReference>
<dbReference type="EMBL" id="JAPFFF010000008">
    <property type="protein sequence ID" value="KAK8884147.1"/>
    <property type="molecule type" value="Genomic_DNA"/>
</dbReference>
<protein>
    <recommendedName>
        <fullName evidence="4">Non-specific serine/threonine protein kinase</fullName>
    </recommendedName>
</protein>
<dbReference type="InterPro" id="IPR039867">
    <property type="entry name" value="Furry/Tao3/Mor2"/>
</dbReference>
<gene>
    <name evidence="2" type="ORF">M9Y10_043253</name>
</gene>
<feature type="compositionally biased region" description="Acidic residues" evidence="1">
    <location>
        <begin position="1292"/>
        <end position="1320"/>
    </location>
</feature>
<feature type="compositionally biased region" description="Basic and acidic residues" evidence="1">
    <location>
        <begin position="859"/>
        <end position="874"/>
    </location>
</feature>
<evidence type="ECO:0008006" key="4">
    <source>
        <dbReference type="Google" id="ProtNLM"/>
    </source>
</evidence>
<sequence>MEEVVVLYDAVFMSFLESFSPEIDEAFSILENQVAQSQNNSQKLDDILQTILTDFPQLDSKYREIISTLTSFASSNPVSILTNLCTRFKNELKRSSDQPPATLIITSLSFKPTNFHHFQFHRYLTMIIITDLINSIYKEFQSKEPVPIMVSCGSTLCMAQEKLRPLHMQLINKWADIFHLISLQSLDEISRNFDRHSDDDSTTNIYYLDSKIVPNSEFIHYVLSSFQQNKKHKTLNSEMMSALSSLLATAKCEESTLEDFYQIAWNAKKTSSLKAGAIDLICVLLNRIQTPQKKLVQFYQKRVFKHTGDDSKLERSARAFLTLIRGDISRVNSDSDPHYFETVGNNISQESFANIFMKSFFENSNFKICPLVFGEILAHLASIDIKEFEKVVLHPFLAQNVDTFKIVSLLNAITIINSDSFLQHSICMAKQESLTSINRLALPILLGFLKNIQKISSNKHLILPRDILQFQSTIDECDNVVIEFLTQNNFLNFEPANFNSKGKPIERSQALLALQAIRAIPYLANSHMITSSMVELFVRFMCNSNFIISSAANDAYKKLIENKDHKVPIKFANKCISILLKTPDEVSAKCLSLLLDMVKNFKFSKSFYSDLEATVLCCFVKENPFCRVLALSILKHLSATNMGFIYKILHEKSSTISETINHLINVLNVPEKPSMNRPPLGFIDIEHACCSRYNNLWLIFLSEIFSTLIDCDCIKFLHKCRRIVQPLINETIAASLATPACPKSSSMSTQISIASASSSTENSTNTMLPIDSSQNETYSNLIPKSSSMLASNSQLPTATRSISNPQKLTTISSSSKQNLHFSSFTTTAINMLYIDSFAFEIKSPDNINTQPTNIADKQSNAKDKESSENEEKAKKEKRKHHKHRKGSLNKNNPPNLNSTENENEDNTDTDTDNEADNDADNDNDTQNLTIEKLFQTILSHSDYGLKRNLVHTFCLLNWRLIPYVLPYILSIDDYLAPEAAAALSFIIQSPENFNHIISSIFRHFINFLSLLQGYFIQLKINSTRKINWDEEHLSLLQEHKDLCVNYCILISAAFNNIPGQISEEDFPLPNRQVLVQFLTHWAQLPPEFEQVRSYAINALIPIIHAGTVFTDGFIFELPMLEMLTQCQLNGYPVLDSLLLFHLDILLDEFVKSAFLRPKREAQLFLEAIISALEYCDDSSVLQTHVGSLILLAMFYAQDQEAAAEHIMLKIASLFLDKSRDLNNNNNINAINLRSTKPISTQKKRNKKKEIQQRLDDAANSNSSDFENNTNEESKSILAHGQSSSILYHPNDNEDNNEDDESDDDEEDDNEEEEEEEEEHEDMSPDNIVSKYQFATEQVIDSGFEILRISTKVTVSKSISTILSYFFEKVRILPTHSFIVQGIPSKFRKFTIMSFFDTMYSVSSSLNDEYLDIFSTLWQNLLHNSDNNVVILLCLFESDKSEIKEKIFTQLLEKDPAVISKYLANRCTFAYWYFLRTDRQLNVHSITWMLRVLTRAFTSFIPDSVPNYTIAFHFSLLFIEEAEDLFEALLGVLNLDSVNSQFIWSIDPSNGSIFAASLVHAIVGIFKEQKQEAIDKWSLEAIRWAVACCDIKIGFRSLVIFNALETILPEQYIHLLIRAVLYHLSRVTEDDCDEVALFVGECFLVFQTQLDKKDVITVASKFATLFLKCPAFEKDCLKRAMPIFLSCLDSPVLKSTAKSMLSDAFVPFLRNIENDDDAQNLLKEIVTNSDVPELLLVVACFLLKPLPFVPIKNTYKDIISSNLTQQSTIKALELFSVMLKTASPELIDSIFQVSTAIIQKFENTLESTYLLSIYNIAVQKVAEMKSAVAFITSLMKFYPGVASLSTNDFEEKMYIDDIRHGLNKLLQDASFESVPITNCEQITQLCGMIDQRNPPKILPYSSQYEMYVGLRKNPTIEKKKLIKKWSSTLSLTSGILSNRSLILPASIDGNDFSKIEFAELPMANINKKFLDIPGDENGSWRFVVSAKEFLELAE</sequence>
<feature type="compositionally biased region" description="Polar residues" evidence="1">
    <location>
        <begin position="1258"/>
        <end position="1270"/>
    </location>
</feature>
<feature type="compositionally biased region" description="Polar residues" evidence="1">
    <location>
        <begin position="849"/>
        <end position="858"/>
    </location>
</feature>
<organism evidence="2 3">
    <name type="scientific">Tritrichomonas musculus</name>
    <dbReference type="NCBI Taxonomy" id="1915356"/>
    <lineage>
        <taxon>Eukaryota</taxon>
        <taxon>Metamonada</taxon>
        <taxon>Parabasalia</taxon>
        <taxon>Tritrichomonadida</taxon>
        <taxon>Tritrichomonadidae</taxon>
        <taxon>Tritrichomonas</taxon>
    </lineage>
</organism>
<name>A0ABR2K102_9EUKA</name>
<proteinExistence type="predicted"/>
<dbReference type="Proteomes" id="UP001470230">
    <property type="component" value="Unassembled WGS sequence"/>
</dbReference>
<comment type="caution">
    <text evidence="2">The sequence shown here is derived from an EMBL/GenBank/DDBJ whole genome shotgun (WGS) entry which is preliminary data.</text>
</comment>